<proteinExistence type="predicted"/>
<dbReference type="Gene3D" id="2.160.20.10">
    <property type="entry name" value="Single-stranded right-handed beta-helix, Pectin lyase-like"/>
    <property type="match status" value="1"/>
</dbReference>
<dbReference type="Proteomes" id="UP001248581">
    <property type="component" value="Chromosome"/>
</dbReference>
<dbReference type="EMBL" id="CP134146">
    <property type="protein sequence ID" value="WNC68448.1"/>
    <property type="molecule type" value="Genomic_DNA"/>
</dbReference>
<protein>
    <recommendedName>
        <fullName evidence="3">Right handed beta helix domain-containing protein</fullName>
    </recommendedName>
</protein>
<dbReference type="InterPro" id="IPR011050">
    <property type="entry name" value="Pectin_lyase_fold/virulence"/>
</dbReference>
<dbReference type="RefSeq" id="WP_348387604.1">
    <property type="nucleotide sequence ID" value="NZ_CP134146.1"/>
</dbReference>
<dbReference type="SUPFAM" id="SSF51126">
    <property type="entry name" value="Pectin lyase-like"/>
    <property type="match status" value="1"/>
</dbReference>
<accession>A0ABY9TI09</accession>
<reference evidence="2" key="1">
    <citation type="submission" date="2023-09" db="EMBL/GenBank/DDBJ databases">
        <authorList>
            <person name="Li S."/>
            <person name="Li X."/>
            <person name="Zhang C."/>
            <person name="Zhao Z."/>
        </authorList>
    </citation>
    <scope>NUCLEOTIDE SEQUENCE [LARGE SCALE GENOMIC DNA]</scope>
    <source>
        <strain evidence="2">SQ345</strain>
    </source>
</reference>
<evidence type="ECO:0000313" key="2">
    <source>
        <dbReference type="Proteomes" id="UP001248581"/>
    </source>
</evidence>
<name>A0ABY9TI09_9GAMM</name>
<sequence>MKLIIVTFWFIAFCFPVQAKQVIVDGVAFTSFKLAKKSIKDGSKIFLSKGVYTQGVNLKASNIEILGEKGVVFDNASVNGKAALVLKGDNIFIENIECRNIQVKDGNGACIRFEGRNLTVRGLYAHDSHSGLMTSKDAGIVNIEYSRFERLGNRGGYSHAIYVKADLLSIKYSEFLSTKKQGSAVKTRSKKTVIEYSLLASIDGKDSRLVDAANYGELIIRNSILEQGVNTSNSQLLAYGLEKKVPVKTEVNKIEVTGNLLLLDRKKANVILKHRLADEVIVANNIIVGDPLDKKEFLKTNTWYKNRSSAKLQPYPYIPEVDDIERLKTYIQLVGDAEK</sequence>
<organism evidence="1 2">
    <name type="scientific">Thalassotalea nanhaiensis</name>
    <dbReference type="NCBI Taxonomy" id="3065648"/>
    <lineage>
        <taxon>Bacteria</taxon>
        <taxon>Pseudomonadati</taxon>
        <taxon>Pseudomonadota</taxon>
        <taxon>Gammaproteobacteria</taxon>
        <taxon>Alteromonadales</taxon>
        <taxon>Colwelliaceae</taxon>
        <taxon>Thalassotalea</taxon>
    </lineage>
</organism>
<gene>
    <name evidence="1" type="ORF">RI845_18255</name>
</gene>
<evidence type="ECO:0000313" key="1">
    <source>
        <dbReference type="EMBL" id="WNC68448.1"/>
    </source>
</evidence>
<keyword evidence="2" id="KW-1185">Reference proteome</keyword>
<dbReference type="InterPro" id="IPR012334">
    <property type="entry name" value="Pectin_lyas_fold"/>
</dbReference>
<evidence type="ECO:0008006" key="3">
    <source>
        <dbReference type="Google" id="ProtNLM"/>
    </source>
</evidence>